<evidence type="ECO:0000313" key="4">
    <source>
        <dbReference type="Proteomes" id="UP000755104"/>
    </source>
</evidence>
<name>A0ABS7J8W2_9SPHN</name>
<protein>
    <submittedName>
        <fullName evidence="3">FecR domain-containing protein</fullName>
    </submittedName>
</protein>
<comment type="caution">
    <text evidence="3">The sequence shown here is derived from an EMBL/GenBank/DDBJ whole genome shotgun (WGS) entry which is preliminary data.</text>
</comment>
<evidence type="ECO:0000256" key="1">
    <source>
        <dbReference type="SAM" id="Phobius"/>
    </source>
</evidence>
<gene>
    <name evidence="3" type="ORF">K3174_07640</name>
</gene>
<keyword evidence="4" id="KW-1185">Reference proteome</keyword>
<organism evidence="3 4">
    <name type="scientific">Qipengyuania qiaonensis</name>
    <dbReference type="NCBI Taxonomy" id="2867240"/>
    <lineage>
        <taxon>Bacteria</taxon>
        <taxon>Pseudomonadati</taxon>
        <taxon>Pseudomonadota</taxon>
        <taxon>Alphaproteobacteria</taxon>
        <taxon>Sphingomonadales</taxon>
        <taxon>Erythrobacteraceae</taxon>
        <taxon>Qipengyuania</taxon>
    </lineage>
</organism>
<dbReference type="Proteomes" id="UP000755104">
    <property type="component" value="Unassembled WGS sequence"/>
</dbReference>
<dbReference type="RefSeq" id="WP_221557670.1">
    <property type="nucleotide sequence ID" value="NZ_JAIGNO010000004.1"/>
</dbReference>
<evidence type="ECO:0000259" key="2">
    <source>
        <dbReference type="Pfam" id="PF04773"/>
    </source>
</evidence>
<accession>A0ABS7J8W2</accession>
<reference evidence="3 4" key="1">
    <citation type="submission" date="2021-08" db="EMBL/GenBank/DDBJ databases">
        <title>Comparative Genomics Analysis of the Genus Qipengyuania Reveals Extensive Genetic Diversity and Metabolic Versatility, Including the Description of Fifteen Novel Species.</title>
        <authorList>
            <person name="Liu Y."/>
        </authorList>
    </citation>
    <scope>NUCLEOTIDE SEQUENCE [LARGE SCALE GENOMIC DNA]</scope>
    <source>
        <strain evidence="3 4">6D47A</strain>
    </source>
</reference>
<dbReference type="PIRSF" id="PIRSF018266">
    <property type="entry name" value="FecR"/>
    <property type="match status" value="1"/>
</dbReference>
<dbReference type="Gene3D" id="3.55.50.30">
    <property type="match status" value="1"/>
</dbReference>
<dbReference type="Gene3D" id="2.60.120.1440">
    <property type="match status" value="1"/>
</dbReference>
<dbReference type="InterPro" id="IPR012373">
    <property type="entry name" value="Ferrdict_sens_TM"/>
</dbReference>
<dbReference type="PANTHER" id="PTHR30273">
    <property type="entry name" value="PERIPLASMIC SIGNAL SENSOR AND SIGMA FACTOR ACTIVATOR FECR-RELATED"/>
    <property type="match status" value="1"/>
</dbReference>
<dbReference type="EMBL" id="JAIGNO010000004">
    <property type="protein sequence ID" value="MBX7482400.1"/>
    <property type="molecule type" value="Genomic_DNA"/>
</dbReference>
<dbReference type="Pfam" id="PF04773">
    <property type="entry name" value="FecR"/>
    <property type="match status" value="1"/>
</dbReference>
<dbReference type="InterPro" id="IPR006860">
    <property type="entry name" value="FecR"/>
</dbReference>
<dbReference type="PANTHER" id="PTHR30273:SF2">
    <property type="entry name" value="PROTEIN FECR"/>
    <property type="match status" value="1"/>
</dbReference>
<evidence type="ECO:0000313" key="3">
    <source>
        <dbReference type="EMBL" id="MBX7482400.1"/>
    </source>
</evidence>
<sequence length="377" mass="41226">MADSNYKSQSGKASVITTSTARFVEALEGGDPAALREYRQWLLNDDDRIEPVHRSQDIVAAFRENSQLPEIAELRAATRERVAGAANDNKWYARAGLGAAIAASIAVLLLVTSNFLNIAEPQSTKSITIAENSSEPEAEVPVNTPAPVEVAQPSRDVYSTRTGEVSDVRLADGSLVTLDTASRVVVSYSEGKRMIELVRGRALFDVAHDPDRPFVVRAGDKQVVALGTTFDVSLEPEGLSVTLVEGKVRVDLVSPSNRISKLADLSPGQQFSYLRDRQAKVLPVDAARLTSWKRGMLVFDNVRMDEAVADMNRYLERDIVLEGSGIAQRRISGSFEAGNGTDFAQALSEYFDLEQSDESVGRIILRPRRQTLDGDQE</sequence>
<feature type="transmembrane region" description="Helical" evidence="1">
    <location>
        <begin position="91"/>
        <end position="116"/>
    </location>
</feature>
<keyword evidence="1" id="KW-1133">Transmembrane helix</keyword>
<proteinExistence type="predicted"/>
<keyword evidence="1" id="KW-0812">Transmembrane</keyword>
<keyword evidence="1" id="KW-0472">Membrane</keyword>
<feature type="domain" description="FecR protein" evidence="2">
    <location>
        <begin position="156"/>
        <end position="249"/>
    </location>
</feature>